<keyword evidence="2" id="KW-1185">Reference proteome</keyword>
<reference evidence="1 2" key="2">
    <citation type="journal article" date="2022" name="Mol. Ecol. Resour.">
        <title>The genomes of chicory, endive, great burdock and yacon provide insights into Asteraceae paleo-polyploidization history and plant inulin production.</title>
        <authorList>
            <person name="Fan W."/>
            <person name="Wang S."/>
            <person name="Wang H."/>
            <person name="Wang A."/>
            <person name="Jiang F."/>
            <person name="Liu H."/>
            <person name="Zhao H."/>
            <person name="Xu D."/>
            <person name="Zhang Y."/>
        </authorList>
    </citation>
    <scope>NUCLEOTIDE SEQUENCE [LARGE SCALE GENOMIC DNA]</scope>
    <source>
        <strain evidence="2">cv. Yunnan</strain>
        <tissue evidence="1">Leaves</tissue>
    </source>
</reference>
<dbReference type="Proteomes" id="UP001056120">
    <property type="component" value="Linkage Group LG10"/>
</dbReference>
<dbReference type="EMBL" id="CM042027">
    <property type="protein sequence ID" value="KAI3802340.1"/>
    <property type="molecule type" value="Genomic_DNA"/>
</dbReference>
<evidence type="ECO:0000313" key="1">
    <source>
        <dbReference type="EMBL" id="KAI3802340.1"/>
    </source>
</evidence>
<proteinExistence type="predicted"/>
<accession>A0ACB9I4P3</accession>
<gene>
    <name evidence="1" type="ORF">L1987_30471</name>
</gene>
<evidence type="ECO:0000313" key="2">
    <source>
        <dbReference type="Proteomes" id="UP001056120"/>
    </source>
</evidence>
<comment type="caution">
    <text evidence="1">The sequence shown here is derived from an EMBL/GenBank/DDBJ whole genome shotgun (WGS) entry which is preliminary data.</text>
</comment>
<reference evidence="2" key="1">
    <citation type="journal article" date="2022" name="Mol. Ecol. Resour.">
        <title>The genomes of chicory, endive, great burdock and yacon provide insights into Asteraceae palaeo-polyploidization history and plant inulin production.</title>
        <authorList>
            <person name="Fan W."/>
            <person name="Wang S."/>
            <person name="Wang H."/>
            <person name="Wang A."/>
            <person name="Jiang F."/>
            <person name="Liu H."/>
            <person name="Zhao H."/>
            <person name="Xu D."/>
            <person name="Zhang Y."/>
        </authorList>
    </citation>
    <scope>NUCLEOTIDE SEQUENCE [LARGE SCALE GENOMIC DNA]</scope>
    <source>
        <strain evidence="2">cv. Yunnan</strain>
    </source>
</reference>
<sequence>MSTHVRNDRRDNRSRFPRRQEWIPRASTATAVDANPLASNSDGNGGEANIRSGGPRALPLSGLAPAASLFPICIVSKKWARAPTSIDLSAEKNQGFNWRCPGSGPPSDPYLTPQSCGELCGRPLEKEISSSGGERDDLCPHRCVLQCHLGPYPPCKAFAPPRIWLCGKEVITTRCSNQKSLLTCCHHCGKLLNCLRHHYDKNCHVGPCDSCDLLINASCFCKKMTEIVVCGDMTVKGQVNVEEDGIFSCTGPYGKPLACGNHVCKDTCHPGVCGDCDLLLGRITSCYCGKSPLQEERHSCLVSIPTCSQICDKTLTCGLHGCKETCHSGSYAPCRVMVTKKCRCGSTSRSVECFNTTKEIDTFTCDKPCGRKKSCCRHRCSDKCYPLSNSNNGVTQGLDPHLCSKPCEKKLRCGQHDCGLLCHSGHCPPCPERIFTDLTCACGRSSTPPPVPCVWNACLFKDLPPAPCDSMISGGSTSVKASWVRNVVHHGETIGTHVLPFVTLIAHAQISETAVPLQAVEATGKKIPLGQRKLMCDDECIKLERKKVLADAFGVTSLNFEAHHFGENPMVSNVGDLYRRDSKWVLAVEERCKMLVVVGGGRGRGSAKVHVFCPMLKEKRDAVRLIAESWVIGAKGLHPHPLSFDHLVDMEPMLVVALFDLPRGFLTLCKMLVVVGGGRGRGGAKVHVFCPKLKEKRDAVRLIAERWKLSISAADMEPRLVVALFDLPSDADVSAFVLRFGGEYELVWLNDKKRAIQLELKLL</sequence>
<organism evidence="1 2">
    <name type="scientific">Smallanthus sonchifolius</name>
    <dbReference type="NCBI Taxonomy" id="185202"/>
    <lineage>
        <taxon>Eukaryota</taxon>
        <taxon>Viridiplantae</taxon>
        <taxon>Streptophyta</taxon>
        <taxon>Embryophyta</taxon>
        <taxon>Tracheophyta</taxon>
        <taxon>Spermatophyta</taxon>
        <taxon>Magnoliopsida</taxon>
        <taxon>eudicotyledons</taxon>
        <taxon>Gunneridae</taxon>
        <taxon>Pentapetalae</taxon>
        <taxon>asterids</taxon>
        <taxon>campanulids</taxon>
        <taxon>Asterales</taxon>
        <taxon>Asteraceae</taxon>
        <taxon>Asteroideae</taxon>
        <taxon>Heliantheae alliance</taxon>
        <taxon>Millerieae</taxon>
        <taxon>Smallanthus</taxon>
    </lineage>
</organism>
<protein>
    <submittedName>
        <fullName evidence="1">Uncharacterized protein</fullName>
    </submittedName>
</protein>
<name>A0ACB9I4P3_9ASTR</name>